<feature type="chain" id="PRO_5037234017" evidence="1">
    <location>
        <begin position="21"/>
        <end position="344"/>
    </location>
</feature>
<proteinExistence type="predicted"/>
<evidence type="ECO:0000256" key="1">
    <source>
        <dbReference type="SAM" id="SignalP"/>
    </source>
</evidence>
<protein>
    <submittedName>
        <fullName evidence="2">PmoA family protein</fullName>
    </submittedName>
</protein>
<reference evidence="2" key="1">
    <citation type="submission" date="2021-06" db="EMBL/GenBank/DDBJ databases">
        <title>44 bacteria genomes isolated from Dapeng, Shenzhen.</title>
        <authorList>
            <person name="Zheng W."/>
            <person name="Yu S."/>
            <person name="Huang Y."/>
        </authorList>
    </citation>
    <scope>NUCLEOTIDE SEQUENCE</scope>
    <source>
        <strain evidence="2">DP5N28-2</strain>
    </source>
</reference>
<dbReference type="Proteomes" id="UP000753961">
    <property type="component" value="Unassembled WGS sequence"/>
</dbReference>
<comment type="caution">
    <text evidence="2">The sequence shown here is derived from an EMBL/GenBank/DDBJ whole genome shotgun (WGS) entry which is preliminary data.</text>
</comment>
<dbReference type="EMBL" id="JAHVHU010000002">
    <property type="protein sequence ID" value="MBY5956896.1"/>
    <property type="molecule type" value="Genomic_DNA"/>
</dbReference>
<keyword evidence="1" id="KW-0732">Signal</keyword>
<organism evidence="2 3">
    <name type="scientific">Membranihabitans marinus</name>
    <dbReference type="NCBI Taxonomy" id="1227546"/>
    <lineage>
        <taxon>Bacteria</taxon>
        <taxon>Pseudomonadati</taxon>
        <taxon>Bacteroidota</taxon>
        <taxon>Saprospiria</taxon>
        <taxon>Saprospirales</taxon>
        <taxon>Saprospiraceae</taxon>
        <taxon>Membranihabitans</taxon>
    </lineage>
</organism>
<evidence type="ECO:0000313" key="3">
    <source>
        <dbReference type="Proteomes" id="UP000753961"/>
    </source>
</evidence>
<dbReference type="Pfam" id="PF14100">
    <property type="entry name" value="DUF6807"/>
    <property type="match status" value="1"/>
</dbReference>
<gene>
    <name evidence="2" type="ORF">KUV50_02035</name>
</gene>
<dbReference type="InterPro" id="IPR029475">
    <property type="entry name" value="DUF6807"/>
</dbReference>
<dbReference type="RefSeq" id="WP_222578414.1">
    <property type="nucleotide sequence ID" value="NZ_JAHVHU010000002.1"/>
</dbReference>
<keyword evidence="3" id="KW-1185">Reference proteome</keyword>
<sequence>MSRLLCMTILASMALSTTMGQSNSSVKVNNLPSENKVDVLFDGELFTSYIYPENIMKPVLWPVKTAQGTVITRSYPLEKVEGERTDHPHHIGIWFNYGDVNGLDYWNNSEAIPASKKDEYGRIVHQRVVSASSEKNKGELIVESQWVGDGHPVLEEITKFTFINKGPIRIIDRETKLKALEDVSFEDNKEGVLGIRVAPELELPSDDEITLTDAHGNPTTVKASNSRANADYLSSEGITGKDVWGTRARWMNLFGEFGDEKVDVVIIDHPDNPGYPTYWHARGYGLFAANPLGQKALSGGKEALHFALKKGEETTFRYRIVISGEKKAGKRKWDKLSNKFAKEY</sequence>
<dbReference type="AlphaFoldDB" id="A0A953HUT4"/>
<feature type="signal peptide" evidence="1">
    <location>
        <begin position="1"/>
        <end position="20"/>
    </location>
</feature>
<evidence type="ECO:0000313" key="2">
    <source>
        <dbReference type="EMBL" id="MBY5956896.1"/>
    </source>
</evidence>
<accession>A0A953HUT4</accession>
<name>A0A953HUT4_9BACT</name>